<dbReference type="PANTHER" id="PTHR43706:SF47">
    <property type="entry name" value="EXTERNAL NADH-UBIQUINONE OXIDOREDUCTASE 1, MITOCHONDRIAL-RELATED"/>
    <property type="match status" value="1"/>
</dbReference>
<dbReference type="InterPro" id="IPR045024">
    <property type="entry name" value="NDH-2"/>
</dbReference>
<dbReference type="InterPro" id="IPR036188">
    <property type="entry name" value="FAD/NAD-bd_sf"/>
</dbReference>
<organism evidence="12 13">
    <name type="scientific">Tengunoibacter tsumagoiensis</name>
    <dbReference type="NCBI Taxonomy" id="2014871"/>
    <lineage>
        <taxon>Bacteria</taxon>
        <taxon>Bacillati</taxon>
        <taxon>Chloroflexota</taxon>
        <taxon>Ktedonobacteria</taxon>
        <taxon>Ktedonobacterales</taxon>
        <taxon>Dictyobacteraceae</taxon>
        <taxon>Tengunoibacter</taxon>
    </lineage>
</organism>
<dbReference type="SUPFAM" id="SSF51905">
    <property type="entry name" value="FAD/NAD(P)-binding domain"/>
    <property type="match status" value="2"/>
</dbReference>
<keyword evidence="5" id="KW-0809">Transit peptide</keyword>
<feature type="transmembrane region" description="Helical" evidence="9">
    <location>
        <begin position="58"/>
        <end position="80"/>
    </location>
</feature>
<dbReference type="Proteomes" id="UP000287352">
    <property type="component" value="Unassembled WGS sequence"/>
</dbReference>
<accession>A0A402AA09</accession>
<keyword evidence="4" id="KW-0274">FAD</keyword>
<evidence type="ECO:0000256" key="9">
    <source>
        <dbReference type="SAM" id="Phobius"/>
    </source>
</evidence>
<dbReference type="PRINTS" id="PR00411">
    <property type="entry name" value="PNDRDTASEI"/>
</dbReference>
<dbReference type="OrthoDB" id="9784880at2"/>
<dbReference type="InterPro" id="IPR023753">
    <property type="entry name" value="FAD/NAD-binding_dom"/>
</dbReference>
<dbReference type="AlphaFoldDB" id="A0A402AA09"/>
<feature type="domain" description="External alternative NADH-ubiquinone oxidoreductase-like C-terminal" evidence="11">
    <location>
        <begin position="490"/>
        <end position="549"/>
    </location>
</feature>
<keyword evidence="9" id="KW-1133">Transmembrane helix</keyword>
<protein>
    <recommendedName>
        <fullName evidence="2">NADH:ubiquinone reductase (non-electrogenic)</fullName>
        <ecNumber evidence="2">1.6.5.9</ecNumber>
    </recommendedName>
</protein>
<feature type="domain" description="FAD/NAD(P)-binding" evidence="10">
    <location>
        <begin position="140"/>
        <end position="466"/>
    </location>
</feature>
<evidence type="ECO:0000256" key="6">
    <source>
        <dbReference type="ARBA" id="ARBA00023002"/>
    </source>
</evidence>
<keyword evidence="9" id="KW-0812">Transmembrane</keyword>
<evidence type="ECO:0000256" key="1">
    <source>
        <dbReference type="ARBA" id="ARBA00005272"/>
    </source>
</evidence>
<evidence type="ECO:0000259" key="11">
    <source>
        <dbReference type="Pfam" id="PF22366"/>
    </source>
</evidence>
<evidence type="ECO:0000313" key="13">
    <source>
        <dbReference type="Proteomes" id="UP000287352"/>
    </source>
</evidence>
<dbReference type="Pfam" id="PF22366">
    <property type="entry name" value="NDH2_C"/>
    <property type="match status" value="1"/>
</dbReference>
<dbReference type="GO" id="GO:0050136">
    <property type="term" value="F:NADH dehydrogenase (quinone) (non-electrogenic) activity"/>
    <property type="evidence" value="ECO:0007669"/>
    <property type="project" value="UniProtKB-EC"/>
</dbReference>
<dbReference type="RefSeq" id="WP_126583272.1">
    <property type="nucleotide sequence ID" value="NZ_BIFR01000002.1"/>
</dbReference>
<dbReference type="Pfam" id="PF07992">
    <property type="entry name" value="Pyr_redox_2"/>
    <property type="match status" value="1"/>
</dbReference>
<dbReference type="EMBL" id="BIFR01000002">
    <property type="protein sequence ID" value="GCE15866.1"/>
    <property type="molecule type" value="Genomic_DNA"/>
</dbReference>
<evidence type="ECO:0000256" key="3">
    <source>
        <dbReference type="ARBA" id="ARBA00022630"/>
    </source>
</evidence>
<gene>
    <name evidence="12" type="ORF">KTT_57250</name>
</gene>
<keyword evidence="3" id="KW-0285">Flavoprotein</keyword>
<feature type="transmembrane region" description="Helical" evidence="9">
    <location>
        <begin position="95"/>
        <end position="113"/>
    </location>
</feature>
<keyword evidence="7" id="KW-0520">NAD</keyword>
<keyword evidence="6" id="KW-0560">Oxidoreductase</keyword>
<evidence type="ECO:0000256" key="8">
    <source>
        <dbReference type="ARBA" id="ARBA00047599"/>
    </source>
</evidence>
<evidence type="ECO:0000313" key="12">
    <source>
        <dbReference type="EMBL" id="GCE15866.1"/>
    </source>
</evidence>
<keyword evidence="9" id="KW-0472">Membrane</keyword>
<proteinExistence type="inferred from homology"/>
<keyword evidence="13" id="KW-1185">Reference proteome</keyword>
<dbReference type="PRINTS" id="PR00368">
    <property type="entry name" value="FADPNR"/>
</dbReference>
<comment type="similarity">
    <text evidence="1">Belongs to the NADH dehydrogenase family.</text>
</comment>
<name>A0A402AA09_9CHLR</name>
<evidence type="ECO:0000256" key="4">
    <source>
        <dbReference type="ARBA" id="ARBA00022827"/>
    </source>
</evidence>
<evidence type="ECO:0000256" key="2">
    <source>
        <dbReference type="ARBA" id="ARBA00012637"/>
    </source>
</evidence>
<comment type="catalytic activity">
    <reaction evidence="8">
        <text>a quinone + NADH + H(+) = a quinol + NAD(+)</text>
        <dbReference type="Rhea" id="RHEA:46160"/>
        <dbReference type="ChEBI" id="CHEBI:15378"/>
        <dbReference type="ChEBI" id="CHEBI:24646"/>
        <dbReference type="ChEBI" id="CHEBI:57540"/>
        <dbReference type="ChEBI" id="CHEBI:57945"/>
        <dbReference type="ChEBI" id="CHEBI:132124"/>
        <dbReference type="EC" id="1.6.5.9"/>
    </reaction>
</comment>
<evidence type="ECO:0000259" key="10">
    <source>
        <dbReference type="Pfam" id="PF07992"/>
    </source>
</evidence>
<sequence>MRFLLHRGIIGLLAGLLSSIALSVTITPSWVGVLLGLLFGGCYSLFFRPTPRAYGDSLMVATGLGIVLWMLFTILLLPLLSGTPPQWTATEMRNHFPALIGWCIYGTGLGLLVQVGNDLSLRYLGTEVAQPVPQQATKTHVVILGGGFAGVTTAMQCEKLFAGDPSIELTVVSDTNALLFTPMLAEVAGGSLEATHISSPLRTSLHRTQIVKGQVQEICLEKKQVTLASHDQFSPEKTIRYDHLILALGSVSNYLGLKNIEQVAFDFKSLAHAIRIRNHVIDLLERADRETDEATRQKLLTFIIAGGGFAGVELAGSLNDFIRGSLIYYPTIHVQDIKVIVVHPRERILPELSASLAQYALERMQNRGVTFKLNTRVLDADSNLVRLNPSEELPSATLIWTAGVRPHPLVEKLSLEHNSRGAICVDKHLAVPGASQLWALGDCAAVIDAKTGQAVPPTAQFALREAKTLAQNIYASEHKQALKAFHFDALGTLCVVGYQTACAEIKGLCFSGFFAWLMWRGIYLAKLPGLERKLRVLSDWLIEIIFARDIVQTLDVDETYSPAKIQPSMDQPVQQAQLHPSSYPQE</sequence>
<evidence type="ECO:0000256" key="7">
    <source>
        <dbReference type="ARBA" id="ARBA00023027"/>
    </source>
</evidence>
<evidence type="ECO:0000256" key="5">
    <source>
        <dbReference type="ARBA" id="ARBA00022946"/>
    </source>
</evidence>
<reference evidence="13" key="1">
    <citation type="submission" date="2018-12" db="EMBL/GenBank/DDBJ databases">
        <title>Tengunoibacter tsumagoiensis gen. nov., sp. nov., Dictyobacter kobayashii sp. nov., D. alpinus sp. nov., and D. joshuensis sp. nov. and description of Dictyobacteraceae fam. nov. within the order Ktedonobacterales isolated from Tengu-no-mugimeshi.</title>
        <authorList>
            <person name="Wang C.M."/>
            <person name="Zheng Y."/>
            <person name="Sakai Y."/>
            <person name="Toyoda A."/>
            <person name="Minakuchi Y."/>
            <person name="Abe K."/>
            <person name="Yokota A."/>
            <person name="Yabe S."/>
        </authorList>
    </citation>
    <scope>NUCLEOTIDE SEQUENCE [LARGE SCALE GENOMIC DNA]</scope>
    <source>
        <strain evidence="13">Uno3</strain>
    </source>
</reference>
<feature type="transmembrane region" description="Helical" evidence="9">
    <location>
        <begin position="29"/>
        <end position="46"/>
    </location>
</feature>
<dbReference type="Gene3D" id="3.50.50.100">
    <property type="match status" value="1"/>
</dbReference>
<comment type="caution">
    <text evidence="12">The sequence shown here is derived from an EMBL/GenBank/DDBJ whole genome shotgun (WGS) entry which is preliminary data.</text>
</comment>
<dbReference type="EC" id="1.6.5.9" evidence="2"/>
<dbReference type="InterPro" id="IPR054585">
    <property type="entry name" value="NDH2-like_C"/>
</dbReference>
<dbReference type="PANTHER" id="PTHR43706">
    <property type="entry name" value="NADH DEHYDROGENASE"/>
    <property type="match status" value="1"/>
</dbReference>